<gene>
    <name evidence="2" type="ORF">C2S_6088</name>
</gene>
<comment type="caution">
    <text evidence="2">The sequence shown here is derived from an EMBL/GenBank/DDBJ whole genome shotgun (WGS) entry which is preliminary data.</text>
</comment>
<dbReference type="EMBL" id="CABFJX010000146">
    <property type="protein sequence ID" value="VTT65667.1"/>
    <property type="molecule type" value="Genomic_DNA"/>
</dbReference>
<feature type="compositionally biased region" description="Basic and acidic residues" evidence="1">
    <location>
        <begin position="139"/>
        <end position="154"/>
    </location>
</feature>
<sequence>MPPRRSTRLGSFKRFANEAGVTCTGVVRGPRGTHYTFYVAGQTDLEKENMNSIVEPIDHTNALPVPAHSTRKIGSDWSDGTGEIPCLSLERLATLPTRVSEPSAIPMGPDYSISAHSYSLDSAKGANKAKPTDLVDDSITTRHDPFDTRNDPIRPKQSGSECGQYYSRTDLKLIDLGTGQDAFEDDKPPSDGDLINLYEQLSNKVLHALYPSVWTKNGLWKKEYAHLERPRPKHDKTIQDREGMRWCILFGKVFQCCPASIAPGWTRIVISFVRSSQSYPVFGSKGMIQRAISAGNAWIQLEQERPALLVVNARSWVSSSADLLSPEGGITEIRRLLQAASQRQNLTVEIVSVGIDAFSTNVTSMIQFREEFMTLDLRLVYIVPPTFPESDEVYMQRSNGIRYAEFRLDDVAAVGSQNLHGYRNEKDLVKLLNHINASKKHLIAGDKYITWTQGRNAFRVCPDSILSSGVNEGLRIKRNFEDYDQ</sequence>
<dbReference type="Proteomes" id="UP000760494">
    <property type="component" value="Unassembled WGS sequence"/>
</dbReference>
<organism evidence="2 3">
    <name type="scientific">Fusarium fujikuroi</name>
    <name type="common">Bakanae and foot rot disease fungus</name>
    <name type="synonym">Gibberella fujikuroi</name>
    <dbReference type="NCBI Taxonomy" id="5127"/>
    <lineage>
        <taxon>Eukaryota</taxon>
        <taxon>Fungi</taxon>
        <taxon>Dikarya</taxon>
        <taxon>Ascomycota</taxon>
        <taxon>Pezizomycotina</taxon>
        <taxon>Sordariomycetes</taxon>
        <taxon>Hypocreomycetidae</taxon>
        <taxon>Hypocreales</taxon>
        <taxon>Nectriaceae</taxon>
        <taxon>Fusarium</taxon>
        <taxon>Fusarium fujikuroi species complex</taxon>
    </lineage>
</organism>
<feature type="region of interest" description="Disordered" evidence="1">
    <location>
        <begin position="124"/>
        <end position="161"/>
    </location>
</feature>
<accession>A0A2H3RR48</accession>
<proteinExistence type="predicted"/>
<evidence type="ECO:0000313" key="2">
    <source>
        <dbReference type="EMBL" id="VTT65667.1"/>
    </source>
</evidence>
<dbReference type="AlphaFoldDB" id="A0A2H3RR48"/>
<evidence type="ECO:0000313" key="3">
    <source>
        <dbReference type="Proteomes" id="UP000760494"/>
    </source>
</evidence>
<protein>
    <submittedName>
        <fullName evidence="2">Uncharacterized protein</fullName>
    </submittedName>
</protein>
<evidence type="ECO:0000256" key="1">
    <source>
        <dbReference type="SAM" id="MobiDB-lite"/>
    </source>
</evidence>
<name>A0A2H3RR48_FUSFU</name>
<reference evidence="2" key="1">
    <citation type="submission" date="2019-05" db="EMBL/GenBank/DDBJ databases">
        <authorList>
            <person name="Piombo E."/>
        </authorList>
    </citation>
    <scope>NUCLEOTIDE SEQUENCE</scope>
    <source>
        <strain evidence="2">C2S</strain>
    </source>
</reference>